<gene>
    <name evidence="2" type="ORF">Amme_089_001</name>
</gene>
<evidence type="ECO:0000313" key="3">
    <source>
        <dbReference type="Proteomes" id="UP000019760"/>
    </source>
</evidence>
<dbReference type="GO" id="GO:0005829">
    <property type="term" value="C:cytosol"/>
    <property type="evidence" value="ECO:0007669"/>
    <property type="project" value="TreeGrafter"/>
</dbReference>
<dbReference type="SUPFAM" id="SSF51971">
    <property type="entry name" value="Nucleotide-binding domain"/>
    <property type="match status" value="1"/>
</dbReference>
<comment type="caution">
    <text evidence="2">The sequence shown here is derived from an EMBL/GenBank/DDBJ whole genome shotgun (WGS) entry which is preliminary data.</text>
</comment>
<dbReference type="GO" id="GO:0008767">
    <property type="term" value="F:UDP-galactopyranose mutase activity"/>
    <property type="evidence" value="ECO:0007669"/>
    <property type="project" value="InterPro"/>
</dbReference>
<dbReference type="InterPro" id="IPR015899">
    <property type="entry name" value="UDP-GalPyranose_mutase_C"/>
</dbReference>
<organism evidence="2 3">
    <name type="scientific">Acidomonas methanolica NBRC 104435</name>
    <dbReference type="NCBI Taxonomy" id="1231351"/>
    <lineage>
        <taxon>Bacteria</taxon>
        <taxon>Pseudomonadati</taxon>
        <taxon>Pseudomonadota</taxon>
        <taxon>Alphaproteobacteria</taxon>
        <taxon>Acetobacterales</taxon>
        <taxon>Acetobacteraceae</taxon>
        <taxon>Acidomonas</taxon>
    </lineage>
</organism>
<dbReference type="SUPFAM" id="SSF54373">
    <property type="entry name" value="FAD-linked reductases, C-terminal domain"/>
    <property type="match status" value="1"/>
</dbReference>
<dbReference type="Pfam" id="PF03275">
    <property type="entry name" value="GLF"/>
    <property type="match status" value="1"/>
</dbReference>
<dbReference type="Gene3D" id="3.40.50.720">
    <property type="entry name" value="NAD(P)-binding Rossmann-like Domain"/>
    <property type="match status" value="3"/>
</dbReference>
<evidence type="ECO:0000259" key="1">
    <source>
        <dbReference type="Pfam" id="PF03275"/>
    </source>
</evidence>
<feature type="domain" description="UDP-galactopyranose mutase C-terminal" evidence="1">
    <location>
        <begin position="98"/>
        <end position="300"/>
    </location>
</feature>
<dbReference type="AlphaFoldDB" id="A0A023D8A3"/>
<keyword evidence="3" id="KW-1185">Reference proteome</keyword>
<dbReference type="PANTHER" id="PTHR21197:SF0">
    <property type="entry name" value="UDP-GALACTOPYRANOSE MUTASE"/>
    <property type="match status" value="1"/>
</dbReference>
<evidence type="ECO:0000313" key="2">
    <source>
        <dbReference type="EMBL" id="GAJ29960.1"/>
    </source>
</evidence>
<reference evidence="3" key="1">
    <citation type="journal article" date="2014" name="FEMS Microbiol. Lett.">
        <title>Draft Genomic DNA Sequence of the Facultatively Methylotrophic Bacterium Acidomonas methanolica type strain MB58.</title>
        <authorList>
            <person name="Higashiura N."/>
            <person name="Hadano H."/>
            <person name="Hirakawa H."/>
            <person name="Matsutani M."/>
            <person name="Takabe S."/>
            <person name="Matsushita K."/>
            <person name="Azuma Y."/>
        </authorList>
    </citation>
    <scope>NUCLEOTIDE SEQUENCE [LARGE SCALE GENOMIC DNA]</scope>
    <source>
        <strain evidence="3">MB58</strain>
    </source>
</reference>
<proteinExistence type="predicted"/>
<reference evidence="2 3" key="2">
    <citation type="journal article" date="2014" name="FEMS Microbiol. Lett.">
        <title>Draft genomic DNA sequence of the facultatively methylotrophic bacterium Acidomonas methanolica type strain MB58.</title>
        <authorList>
            <person name="Higashiura N."/>
            <person name="Hadano H."/>
            <person name="Hirakawa H."/>
            <person name="Matsutani M."/>
            <person name="Takabe S."/>
            <person name="Matsushita K."/>
            <person name="Azuma Y."/>
        </authorList>
    </citation>
    <scope>NUCLEOTIDE SEQUENCE [LARGE SCALE GENOMIC DNA]</scope>
    <source>
        <strain evidence="2 3">MB58</strain>
    </source>
</reference>
<name>A0A023D8A3_ACIMT</name>
<dbReference type="GO" id="GO:0050660">
    <property type="term" value="F:flavin adenine dinucleotide binding"/>
    <property type="evidence" value="ECO:0007669"/>
    <property type="project" value="TreeGrafter"/>
</dbReference>
<dbReference type="PANTHER" id="PTHR21197">
    <property type="entry name" value="UDP-GALACTOPYRANOSE MUTASE"/>
    <property type="match status" value="1"/>
</dbReference>
<sequence length="335" mass="39089">MIHRYGPHIFHTAHEHVWNYIQTFGRFRPYVNRVKAISNGRVYTLPVNLLTINQFFGKTMGPLEARRFIAERADRTITQPANFEEQALSMIGRDLYQAFFRGYTRKQWGLDPRQLPASILKRLPVRFNYDDNYFSHPYQGIPEDGYTALIENILDIPKLTVQLNVRFEELNADRDFDHIFYTGPIDRYFGFAHGRLGYRTLDFERFDDEGDHQGTAVINYCDEDVPYTRISEHKHFAPWEADSFKKTVCFREYSRLSAPGDTPYYPIRLATETRMLKDYVALARQTTGVSFLGRLGTYRYLDMDVTIAEALVACNRIDELLAEDAPLPAFFVDLD</sequence>
<dbReference type="EMBL" id="BAND01000089">
    <property type="protein sequence ID" value="GAJ29960.1"/>
    <property type="molecule type" value="Genomic_DNA"/>
</dbReference>
<dbReference type="Proteomes" id="UP000019760">
    <property type="component" value="Unassembled WGS sequence"/>
</dbReference>
<protein>
    <submittedName>
        <fullName evidence="2">UDP-galactopyranose mutase</fullName>
    </submittedName>
</protein>
<accession>A0A023D8A3</accession>